<reference evidence="1 2" key="1">
    <citation type="submission" date="2016-04" db="EMBL/GenBank/DDBJ databases">
        <title>Complete genome sequence of natural rubber-degrading, novel Gram-negative bacterium, Rhizobacter gummiphilus strain NS21.</title>
        <authorList>
            <person name="Tabata M."/>
            <person name="Kasai D."/>
            <person name="Fukuda M."/>
        </authorList>
    </citation>
    <scope>NUCLEOTIDE SEQUENCE [LARGE SCALE GENOMIC DNA]</scope>
    <source>
        <strain evidence="1 2">NS21</strain>
    </source>
</reference>
<dbReference type="STRING" id="946333.A4W93_21570"/>
<sequence>MAFDMFLGEGGRDGIGHHEEFIFPLAQGDEARYPELVALAREFHDDPRISAARANRLVHELIELLVSNGGAGNKPLATVVLRLAAFFGAAHRTGQDIRCRSD</sequence>
<keyword evidence="2" id="KW-1185">Reference proteome</keyword>
<dbReference type="AlphaFoldDB" id="A0A1W6LDG8"/>
<name>A0A1W6LDG8_9BURK</name>
<evidence type="ECO:0000313" key="1">
    <source>
        <dbReference type="EMBL" id="ARN22279.1"/>
    </source>
</evidence>
<dbReference type="RefSeq" id="WP_085752578.1">
    <property type="nucleotide sequence ID" value="NZ_BSPR01000006.1"/>
</dbReference>
<gene>
    <name evidence="1" type="ORF">A4W93_21570</name>
</gene>
<accession>A0A1W6LDG8</accession>
<dbReference type="Proteomes" id="UP000193427">
    <property type="component" value="Chromosome"/>
</dbReference>
<dbReference type="KEGG" id="rgu:A4W93_21570"/>
<protein>
    <submittedName>
        <fullName evidence="1">Uncharacterized protein</fullName>
    </submittedName>
</protein>
<proteinExistence type="predicted"/>
<evidence type="ECO:0000313" key="2">
    <source>
        <dbReference type="Proteomes" id="UP000193427"/>
    </source>
</evidence>
<organism evidence="1 2">
    <name type="scientific">Piscinibacter gummiphilus</name>
    <dbReference type="NCBI Taxonomy" id="946333"/>
    <lineage>
        <taxon>Bacteria</taxon>
        <taxon>Pseudomonadati</taxon>
        <taxon>Pseudomonadota</taxon>
        <taxon>Betaproteobacteria</taxon>
        <taxon>Burkholderiales</taxon>
        <taxon>Sphaerotilaceae</taxon>
        <taxon>Piscinibacter</taxon>
    </lineage>
</organism>
<dbReference type="EMBL" id="CP015118">
    <property type="protein sequence ID" value="ARN22279.1"/>
    <property type="molecule type" value="Genomic_DNA"/>
</dbReference>